<dbReference type="AlphaFoldDB" id="A0A0P9LUL0"/>
<dbReference type="EMBL" id="RBOV01000378">
    <property type="protein sequence ID" value="RMN07171.1"/>
    <property type="molecule type" value="Genomic_DNA"/>
</dbReference>
<sequence length="833" mass="91279">MYATVHQQPHGGGPMANNTLESITAWMKDPLTDVMLGWDSIAVMARDEVNYLLLEEYISRFSSNTYLSPISGEVPQVGGRSKESIHDFILDAPRLSFSDNDLSKSHASLTCAILSGTQVTMTNNVDTWEAVRVIRVDPLQGPRLTLDLSLDRVPGIVDLDGRVKLDLKESDNFILTFAETIDDRKLGGDFFKDWFNTLPDNKRVWTLGFISAGNVAQVRPESFKMRTQTNPAGSLDPTAPDYGDGAVLVFIRMQGNDEGGDIPAQYRYLIPDDPGKGYSATVLFDSTRLASIALPIEPVTEALGALFENPLVVREEFDGTGHMIKAQGISGVLTIPSVSEEFPFYSGGENIVASVHHTGFWLDVEGVRPDFNVGTIEPLLIELTDHGSAAFSWTVKCLDGLYLTLPGYNNNVLVIIRNAITELKCTYRFAEDDEEGFVLMSSLDITLSELNLYPREYPPVFNGKPVNSPFLFDLIARLKAESSDPDLDFHKSRIREALQHTLTPYLSVESLIHEHIHLNYNQTIVADVLRAPRDIAVFGRINPLRADFSISPVEQVMVSGSTHKFVVAPAGANVKWAVESLQGNPEDYGAINTAGVYYAPTLPGDTSFNRMRVTATHDTSGVVSSALVTVVASYATLNPLIQICEVTRTAELAAGEVNRGQLLWTLKETVIGEGGDLCPSALPDGDHTYIPRRPALRDKTYVLDEIIVTGKSNPQAHASAWVLVTQKIPFLTIKLVAFAQVAAGQVQLQAFANGNPLDPALFKVNWEIGAKVTGTISDTGLYSVAQNTTDRFVLIFAWAMHPLFGKVEGHIILPLPLGRFARELGMMSNKTAP</sequence>
<name>A0A0P9LUL0_9PSED</name>
<evidence type="ECO:0008006" key="3">
    <source>
        <dbReference type="Google" id="ProtNLM"/>
    </source>
</evidence>
<accession>A0A0P9LUL0</accession>
<protein>
    <recommendedName>
        <fullName evidence="3">Imidazole glycerol phosphate synthase subunit hisF</fullName>
    </recommendedName>
</protein>
<gene>
    <name evidence="1" type="ORF">ALQ65_04817</name>
</gene>
<evidence type="ECO:0000313" key="1">
    <source>
        <dbReference type="EMBL" id="RMN07171.1"/>
    </source>
</evidence>
<dbReference type="Proteomes" id="UP000271468">
    <property type="component" value="Unassembled WGS sequence"/>
</dbReference>
<organism evidence="1 2">
    <name type="scientific">Pseudomonas syringae pv. coriandricola</name>
    <dbReference type="NCBI Taxonomy" id="264453"/>
    <lineage>
        <taxon>Bacteria</taxon>
        <taxon>Pseudomonadati</taxon>
        <taxon>Pseudomonadota</taxon>
        <taxon>Gammaproteobacteria</taxon>
        <taxon>Pseudomonadales</taxon>
        <taxon>Pseudomonadaceae</taxon>
        <taxon>Pseudomonas</taxon>
    </lineage>
</organism>
<comment type="caution">
    <text evidence="1">The sequence shown here is derived from an EMBL/GenBank/DDBJ whole genome shotgun (WGS) entry which is preliminary data.</text>
</comment>
<evidence type="ECO:0000313" key="2">
    <source>
        <dbReference type="Proteomes" id="UP000271468"/>
    </source>
</evidence>
<proteinExistence type="predicted"/>
<reference evidence="1 2" key="1">
    <citation type="submission" date="2018-08" db="EMBL/GenBank/DDBJ databases">
        <title>Recombination of ecologically and evolutionarily significant loci maintains genetic cohesion in the Pseudomonas syringae species complex.</title>
        <authorList>
            <person name="Dillon M."/>
            <person name="Thakur S."/>
            <person name="Almeida R.N.D."/>
            <person name="Weir B.S."/>
            <person name="Guttman D.S."/>
        </authorList>
    </citation>
    <scope>NUCLEOTIDE SEQUENCE [LARGE SCALE GENOMIC DNA]</scope>
    <source>
        <strain evidence="1 2">ICMP 12341</strain>
    </source>
</reference>